<evidence type="ECO:0000256" key="1">
    <source>
        <dbReference type="SAM" id="MobiDB-lite"/>
    </source>
</evidence>
<sequence length="382" mass="41857">MPDPAELDEQIEVQIGRRAPYSQIGDWVLISCVSDRAVALYCRLAMHINVQRGDTEVWPALDVLAEWAGFSKSESITPYLDELVVIGAVTVEQSRYSNGLRARNRYVIHQTPEPSYVGPLAASEYYALRRARPDDLAAWQGQRRAWIAEQAKEMARLRKEAAKRRPPRKNGQAAPPASGVRTPLQRGTARPGQTPDGGLFPVPRSSGVRTPPRRGPVPRPTGVEQDVVQQDETPLSPRPSRAARKPAAVDPDERENTAPGNDNSSGQAQQAADAWQAARGGRKNPAAHRTVAASAGELLAADWDLADVIALAEDMARTQPAWRDLGRHADHRQPPVPARPVVVLPEWCGECDGPEPARRWTTRADGRVGRCPRCHPHAVRAA</sequence>
<reference evidence="2 3" key="1">
    <citation type="submission" date="2019-06" db="EMBL/GenBank/DDBJ databases">
        <title>Sequencing the genomes of 1000 actinobacteria strains.</title>
        <authorList>
            <person name="Klenk H.-P."/>
        </authorList>
    </citation>
    <scope>NUCLEOTIDE SEQUENCE [LARGE SCALE GENOMIC DNA]</scope>
    <source>
        <strain evidence="2 3">DSM 41649</strain>
    </source>
</reference>
<gene>
    <name evidence="2" type="ORF">FB465_2114</name>
</gene>
<proteinExistence type="predicted"/>
<accession>A0A561ENH0</accession>
<dbReference type="EMBL" id="VIVR01000001">
    <property type="protein sequence ID" value="TWE17109.1"/>
    <property type="molecule type" value="Genomic_DNA"/>
</dbReference>
<dbReference type="Proteomes" id="UP000318416">
    <property type="component" value="Unassembled WGS sequence"/>
</dbReference>
<feature type="compositionally biased region" description="Low complexity" evidence="1">
    <location>
        <begin position="234"/>
        <end position="248"/>
    </location>
</feature>
<protein>
    <submittedName>
        <fullName evidence="2">Uncharacterized protein</fullName>
    </submittedName>
</protein>
<feature type="region of interest" description="Disordered" evidence="1">
    <location>
        <begin position="157"/>
        <end position="288"/>
    </location>
</feature>
<keyword evidence="3" id="KW-1185">Reference proteome</keyword>
<comment type="caution">
    <text evidence="2">The sequence shown here is derived from an EMBL/GenBank/DDBJ whole genome shotgun (WGS) entry which is preliminary data.</text>
</comment>
<feature type="compositionally biased region" description="Low complexity" evidence="1">
    <location>
        <begin position="267"/>
        <end position="278"/>
    </location>
</feature>
<evidence type="ECO:0000313" key="2">
    <source>
        <dbReference type="EMBL" id="TWE17109.1"/>
    </source>
</evidence>
<name>A0A561ENH0_9ACTN</name>
<organism evidence="2 3">
    <name type="scientific">Kitasatospora atroaurantiaca</name>
    <dbReference type="NCBI Taxonomy" id="285545"/>
    <lineage>
        <taxon>Bacteria</taxon>
        <taxon>Bacillati</taxon>
        <taxon>Actinomycetota</taxon>
        <taxon>Actinomycetes</taxon>
        <taxon>Kitasatosporales</taxon>
        <taxon>Streptomycetaceae</taxon>
        <taxon>Kitasatospora</taxon>
    </lineage>
</organism>
<feature type="compositionally biased region" description="Low complexity" evidence="1">
    <location>
        <begin position="201"/>
        <end position="210"/>
    </location>
</feature>
<dbReference type="AlphaFoldDB" id="A0A561ENH0"/>
<evidence type="ECO:0000313" key="3">
    <source>
        <dbReference type="Proteomes" id="UP000318416"/>
    </source>
</evidence>